<gene>
    <name evidence="1" type="ORF">CAEBREN_25658</name>
</gene>
<evidence type="ECO:0000313" key="1">
    <source>
        <dbReference type="EMBL" id="EGT38412.1"/>
    </source>
</evidence>
<keyword evidence="2" id="KW-1185">Reference proteome</keyword>
<dbReference type="Proteomes" id="UP000008068">
    <property type="component" value="Unassembled WGS sequence"/>
</dbReference>
<evidence type="ECO:0000313" key="2">
    <source>
        <dbReference type="Proteomes" id="UP000008068"/>
    </source>
</evidence>
<dbReference type="HOGENOM" id="CLU_2869724_0_0_1"/>
<sequence>MKRAMDGEKSEAKRVKDTDLFGRPLKKTGVWDSKENGDLMVFTHNDCEGKAKIAAFDMGKCGDIRTLR</sequence>
<dbReference type="AlphaFoldDB" id="G0NVJ8"/>
<dbReference type="EMBL" id="GL379957">
    <property type="protein sequence ID" value="EGT38412.1"/>
    <property type="molecule type" value="Genomic_DNA"/>
</dbReference>
<organism evidence="2">
    <name type="scientific">Caenorhabditis brenneri</name>
    <name type="common">Nematode worm</name>
    <dbReference type="NCBI Taxonomy" id="135651"/>
    <lineage>
        <taxon>Eukaryota</taxon>
        <taxon>Metazoa</taxon>
        <taxon>Ecdysozoa</taxon>
        <taxon>Nematoda</taxon>
        <taxon>Chromadorea</taxon>
        <taxon>Rhabditida</taxon>
        <taxon>Rhabditina</taxon>
        <taxon>Rhabditomorpha</taxon>
        <taxon>Rhabditoidea</taxon>
        <taxon>Rhabditidae</taxon>
        <taxon>Peloderinae</taxon>
        <taxon>Caenorhabditis</taxon>
    </lineage>
</organism>
<proteinExistence type="predicted"/>
<protein>
    <submittedName>
        <fullName evidence="1">Uncharacterized protein</fullName>
    </submittedName>
</protein>
<accession>G0NVJ8</accession>
<dbReference type="OrthoDB" id="5822890at2759"/>
<dbReference type="InParanoid" id="G0NVJ8"/>
<dbReference type="OMA" id="THEECEG"/>
<dbReference type="STRING" id="135651.G0NVJ8"/>
<reference evidence="2" key="1">
    <citation type="submission" date="2011-07" db="EMBL/GenBank/DDBJ databases">
        <authorList>
            <consortium name="Caenorhabditis brenneri Sequencing and Analysis Consortium"/>
            <person name="Wilson R.K."/>
        </authorList>
    </citation>
    <scope>NUCLEOTIDE SEQUENCE [LARGE SCALE GENOMIC DNA]</scope>
    <source>
        <strain evidence="2">PB2801</strain>
    </source>
</reference>
<name>G0NVJ8_CAEBE</name>
<dbReference type="eggNOG" id="KOG2134">
    <property type="taxonomic scope" value="Eukaryota"/>
</dbReference>